<dbReference type="KEGG" id="tau:Tola_2002"/>
<keyword evidence="2" id="KW-0238">DNA-binding</keyword>
<keyword evidence="1" id="KW-0805">Transcription regulation</keyword>
<dbReference type="STRING" id="595494.Tola_2002"/>
<dbReference type="PANTHER" id="PTHR33204">
    <property type="entry name" value="TRANSCRIPTIONAL REGULATOR, MARR FAMILY"/>
    <property type="match status" value="1"/>
</dbReference>
<dbReference type="PROSITE" id="PS51118">
    <property type="entry name" value="HTH_HXLR"/>
    <property type="match status" value="1"/>
</dbReference>
<keyword evidence="6" id="KW-1185">Reference proteome</keyword>
<evidence type="ECO:0000256" key="2">
    <source>
        <dbReference type="ARBA" id="ARBA00023125"/>
    </source>
</evidence>
<dbReference type="Gene3D" id="1.10.10.10">
    <property type="entry name" value="Winged helix-like DNA-binding domain superfamily/Winged helix DNA-binding domain"/>
    <property type="match status" value="1"/>
</dbReference>
<dbReference type="GO" id="GO:0003677">
    <property type="term" value="F:DNA binding"/>
    <property type="evidence" value="ECO:0007669"/>
    <property type="project" value="UniProtKB-KW"/>
</dbReference>
<dbReference type="HOGENOM" id="CLU_111585_0_0_6"/>
<sequence length="178" mass="20273">MRRKSLNETQCPIARSLECVGEWWSLLIIRDALHGLTRFDEFQKSLDIAPNMLTRRLTALMESGLLEKRQYSVRPPRYEYVLTQRGRDLSPVLTTLLAWGNKHFAPEGPSILLADSQTGEIAEPVLVDKVTGREISAQAHRLVPGPAASEGMIQRLQHYQRQWDSHATTTDAHYHEES</sequence>
<feature type="domain" description="HTH hxlR-type" evidence="4">
    <location>
        <begin position="11"/>
        <end position="108"/>
    </location>
</feature>
<accession>C4L7I5</accession>
<dbReference type="Proteomes" id="UP000009073">
    <property type="component" value="Chromosome"/>
</dbReference>
<dbReference type="Pfam" id="PF01638">
    <property type="entry name" value="HxlR"/>
    <property type="match status" value="1"/>
</dbReference>
<organism evidence="5 6">
    <name type="scientific">Tolumonas auensis (strain DSM 9187 / NBRC 110442 / TA 4)</name>
    <dbReference type="NCBI Taxonomy" id="595494"/>
    <lineage>
        <taxon>Bacteria</taxon>
        <taxon>Pseudomonadati</taxon>
        <taxon>Pseudomonadota</taxon>
        <taxon>Gammaproteobacteria</taxon>
        <taxon>Aeromonadales</taxon>
        <taxon>Aeromonadaceae</taxon>
        <taxon>Tolumonas</taxon>
    </lineage>
</organism>
<evidence type="ECO:0000259" key="4">
    <source>
        <dbReference type="PROSITE" id="PS51118"/>
    </source>
</evidence>
<dbReference type="eggNOG" id="COG1733">
    <property type="taxonomic scope" value="Bacteria"/>
</dbReference>
<reference evidence="5 6" key="2">
    <citation type="journal article" date="2011" name="Stand. Genomic Sci.">
        <title>Complete genome sequence of Tolumonas auensis type strain (TA 4).</title>
        <authorList>
            <person name="Chertkov O."/>
            <person name="Copeland A."/>
            <person name="Lucas S."/>
            <person name="Lapidus A."/>
            <person name="Berry K.W."/>
            <person name="Detter J.C."/>
            <person name="Del Rio T.G."/>
            <person name="Hammon N."/>
            <person name="Dalin E."/>
            <person name="Tice H."/>
            <person name="Pitluck S."/>
            <person name="Richardson P."/>
            <person name="Bruce D."/>
            <person name="Goodwin L."/>
            <person name="Han C."/>
            <person name="Tapia R."/>
            <person name="Saunders E."/>
            <person name="Schmutz J."/>
            <person name="Brettin T."/>
            <person name="Larimer F."/>
            <person name="Land M."/>
            <person name="Hauser L."/>
            <person name="Spring S."/>
            <person name="Rohde M."/>
            <person name="Kyrpides N.C."/>
            <person name="Ivanova N."/>
            <person name="Goker M."/>
            <person name="Beller H.R."/>
            <person name="Klenk H.P."/>
            <person name="Woyke T."/>
        </authorList>
    </citation>
    <scope>NUCLEOTIDE SEQUENCE [LARGE SCALE GENOMIC DNA]</scope>
    <source>
        <strain evidence="6">DSM 9187 / TA4</strain>
    </source>
</reference>
<dbReference type="AlphaFoldDB" id="C4L7I5"/>
<evidence type="ECO:0000313" key="5">
    <source>
        <dbReference type="EMBL" id="ACQ93601.1"/>
    </source>
</evidence>
<protein>
    <submittedName>
        <fullName evidence="5">Transcriptional regulator, HxlR family</fullName>
    </submittedName>
</protein>
<dbReference type="EMBL" id="CP001616">
    <property type="protein sequence ID" value="ACQ93601.1"/>
    <property type="molecule type" value="Genomic_DNA"/>
</dbReference>
<dbReference type="InterPro" id="IPR036388">
    <property type="entry name" value="WH-like_DNA-bd_sf"/>
</dbReference>
<evidence type="ECO:0000256" key="1">
    <source>
        <dbReference type="ARBA" id="ARBA00023015"/>
    </source>
</evidence>
<dbReference type="RefSeq" id="WP_015879069.1">
    <property type="nucleotide sequence ID" value="NC_012691.1"/>
</dbReference>
<proteinExistence type="predicted"/>
<dbReference type="PANTHER" id="PTHR33204:SF17">
    <property type="entry name" value="TRANSCRIPTIONAL REGULATORY PROTEIN"/>
    <property type="match status" value="1"/>
</dbReference>
<gene>
    <name evidence="5" type="ordered locus">Tola_2002</name>
</gene>
<keyword evidence="3" id="KW-0804">Transcription</keyword>
<name>C4L7I5_TOLAT</name>
<reference evidence="6" key="1">
    <citation type="submission" date="2009-05" db="EMBL/GenBank/DDBJ databases">
        <title>Complete sequence of Tolumonas auensis DSM 9187.</title>
        <authorList>
            <consortium name="US DOE Joint Genome Institute"/>
            <person name="Lucas S."/>
            <person name="Copeland A."/>
            <person name="Lapidus A."/>
            <person name="Glavina del Rio T."/>
            <person name="Tice H."/>
            <person name="Bruce D."/>
            <person name="Goodwin L."/>
            <person name="Pitluck S."/>
            <person name="Chertkov O."/>
            <person name="Brettin T."/>
            <person name="Detter J.C."/>
            <person name="Han C."/>
            <person name="Larimer F."/>
            <person name="Land M."/>
            <person name="Hauser L."/>
            <person name="Kyrpides N."/>
            <person name="Mikhailova N."/>
            <person name="Spring S."/>
            <person name="Beller H."/>
        </authorList>
    </citation>
    <scope>NUCLEOTIDE SEQUENCE [LARGE SCALE GENOMIC DNA]</scope>
    <source>
        <strain evidence="6">DSM 9187 / TA4</strain>
    </source>
</reference>
<dbReference type="OrthoDB" id="9807069at2"/>
<evidence type="ECO:0000256" key="3">
    <source>
        <dbReference type="ARBA" id="ARBA00023163"/>
    </source>
</evidence>
<dbReference type="SUPFAM" id="SSF46785">
    <property type="entry name" value="Winged helix' DNA-binding domain"/>
    <property type="match status" value="1"/>
</dbReference>
<evidence type="ECO:0000313" key="6">
    <source>
        <dbReference type="Proteomes" id="UP000009073"/>
    </source>
</evidence>
<dbReference type="InterPro" id="IPR002577">
    <property type="entry name" value="HTH_HxlR"/>
</dbReference>
<dbReference type="InterPro" id="IPR036390">
    <property type="entry name" value="WH_DNA-bd_sf"/>
</dbReference>